<keyword evidence="9" id="KW-1185">Reference proteome</keyword>
<protein>
    <recommendedName>
        <fullName evidence="7">PLD phosphodiesterase domain-containing protein</fullName>
    </recommendedName>
</protein>
<keyword evidence="3" id="KW-0378">Hydrolase</keyword>
<dbReference type="InterPro" id="IPR025202">
    <property type="entry name" value="PLD-like_dom"/>
</dbReference>
<reference evidence="9" key="2">
    <citation type="submission" date="2023-07" db="EMBL/GenBank/DDBJ databases">
        <title>Acinetobacter oleivorans assembled AC1583.</title>
        <authorList>
            <person name="Yeo C.C."/>
        </authorList>
    </citation>
    <scope>NUCLEOTIDE SEQUENCE [LARGE SCALE GENOMIC DNA]</scope>
    <source>
        <strain evidence="9">AC1583</strain>
    </source>
</reference>
<evidence type="ECO:0000256" key="5">
    <source>
        <dbReference type="ARBA" id="ARBA00022840"/>
    </source>
</evidence>
<dbReference type="InterPro" id="IPR041679">
    <property type="entry name" value="DNA2/NAM7-like_C"/>
</dbReference>
<dbReference type="InterPro" id="IPR041677">
    <property type="entry name" value="DNA2/NAM7_AAA_11"/>
</dbReference>
<dbReference type="Pfam" id="PF13086">
    <property type="entry name" value="AAA_11"/>
    <property type="match status" value="1"/>
</dbReference>
<reference evidence="8 9" key="1">
    <citation type="submission" date="2020-10" db="EMBL/GenBank/DDBJ databases">
        <authorList>
            <person name="Mohd Rani F."/>
        </authorList>
    </citation>
    <scope>NUCLEOTIDE SEQUENCE [LARGE SCALE GENOMIC DNA]</scope>
    <source>
        <strain evidence="8 9">AC1583</strain>
    </source>
</reference>
<sequence>MSLDQANLLKAWQRFIEITGCEKSKIPVIGVNNCQNIIFKDSDLIENVDSHGVFIELHPMQIAHLKEKYVTFDEDLNAEVIRDQLSFAFPLLTMHKNRETFYLPLFIVELPSDFLVRDGFTGLDIPSNLPDSIKVNISVLLNYFDVDIDQIDETRNFIDMINLLCDTKHSDFKSVYEGFLSWANERLQMKNNNFNQIFLAPNTSGLIFSATNDDLSSNRDLEDFKYLLSEIEKTDQSSESYVSKNYPLLNIYLSKTHKNQSIIKSCPVHETKIYGLFEHEYSLGRGQFQSIQAANIKPELPLIAVQGAPGTGKTTLFKSLIAQQITARALSIISGEDKNHNMLVCSTAIKAVDNVIADLRADEFTKELSWLWFHGGSKQKIENEVKNRLEPYISHLEANEFDQNKYDSLKAKIIAGSIEINKIANQFQKDYQLLQEKKAAVPFINPNSDLDPTALREDLSKYQMELGEKLDTELKDKGYSNAILEQRQNQLSFENKKLSEQIDEINIAMECVKNLLAYWPKKFSPSQFADWMLNKKVRGKFTLSFGDFFKLQFLKLVTIFSPAKINLIASCEALSRYDELSEFERKLNHGTEQIKILNILHQTSINLNAFINAHKQFNENFKGCQDLSDALRLKAVELNRKMFEDSVQFLYQEQLKRKPELIEALTHWSAMLLGGNTPTPNFGKFIKQSKKFYNLTSLAYLVVASTLASAHKMSGYKKLNHLKGIKPWNLVLLDEAGMVSVENLVPVLSRSNTAMIVGDPLQLEPIRTISKPSIQKIYNEYFLNHDEEYKMLGPGQVTAYHRAAGTLTSEISDIGDGIILDEHRRCQAPIAQLFIDIAEYKDLSVTTFKPKESIEKAFNALGGHHLMFYHVDGSRSVGKTNLDEVRAIGELLNQLEKAGYDLKVDVGIITPYADQKRLLLNAYGKRLGCEFETRIGTVHQFQGTGFDVIIYSPVIFEELDSPSFQNTRPNMLNVAVSRAKQQFIVVGNYHKLKQTNGPLKIVAERTSSDFYLELGSQSPSYHDFSISFAVEKNIYDAQHIKAFEYYLDKAEKSVVIVVPWIRKPHNVRVQTQLDLIKAAKKRGINVKIYYGYSNLEINQKDDNDQQLVQEYIKALGSDNIIRIPQGTHEKVLLVDDRLLVIGSWNWLSNAYYKWYETQNTAQTNLAIRRETSIIIMDRKIITDYKANNLLNVI</sequence>
<evidence type="ECO:0000313" key="8">
    <source>
        <dbReference type="EMBL" id="MBE2162993.1"/>
    </source>
</evidence>
<dbReference type="RefSeq" id="WP_192833292.1">
    <property type="nucleotide sequence ID" value="NZ_JADAZL010000001.1"/>
</dbReference>
<feature type="domain" description="PLD phosphodiesterase" evidence="7">
    <location>
        <begin position="1128"/>
        <end position="1150"/>
    </location>
</feature>
<gene>
    <name evidence="8" type="ORF">IIQ43_00420</name>
</gene>
<evidence type="ECO:0000256" key="6">
    <source>
        <dbReference type="SAM" id="Coils"/>
    </source>
</evidence>
<keyword evidence="4" id="KW-0347">Helicase</keyword>
<dbReference type="SUPFAM" id="SSF52540">
    <property type="entry name" value="P-loop containing nucleoside triphosphate hydrolases"/>
    <property type="match status" value="1"/>
</dbReference>
<keyword evidence="6" id="KW-0175">Coiled coil</keyword>
<evidence type="ECO:0000256" key="3">
    <source>
        <dbReference type="ARBA" id="ARBA00022801"/>
    </source>
</evidence>
<comment type="caution">
    <text evidence="8">The sequence shown here is derived from an EMBL/GenBank/DDBJ whole genome shotgun (WGS) entry which is preliminary data.</text>
</comment>
<dbReference type="PROSITE" id="PS50035">
    <property type="entry name" value="PLD"/>
    <property type="match status" value="1"/>
</dbReference>
<organism evidence="8 9">
    <name type="scientific">Acinetobacter oleivorans</name>
    <dbReference type="NCBI Taxonomy" id="1148157"/>
    <lineage>
        <taxon>Bacteria</taxon>
        <taxon>Pseudomonadati</taxon>
        <taxon>Pseudomonadota</taxon>
        <taxon>Gammaproteobacteria</taxon>
        <taxon>Moraxellales</taxon>
        <taxon>Moraxellaceae</taxon>
        <taxon>Acinetobacter</taxon>
    </lineage>
</organism>
<dbReference type="InterPro" id="IPR027417">
    <property type="entry name" value="P-loop_NTPase"/>
</dbReference>
<dbReference type="EMBL" id="JADAZL010000001">
    <property type="protein sequence ID" value="MBE2162993.1"/>
    <property type="molecule type" value="Genomic_DNA"/>
</dbReference>
<dbReference type="Pfam" id="PF13091">
    <property type="entry name" value="PLDc_2"/>
    <property type="match status" value="1"/>
</dbReference>
<dbReference type="Proteomes" id="UP000619170">
    <property type="component" value="Unassembled WGS sequence"/>
</dbReference>
<dbReference type="SUPFAM" id="SSF56024">
    <property type="entry name" value="Phospholipase D/nuclease"/>
    <property type="match status" value="1"/>
</dbReference>
<accession>A0ABR9NDK7</accession>
<dbReference type="InterPro" id="IPR001736">
    <property type="entry name" value="PLipase_D/transphosphatidylase"/>
</dbReference>
<comment type="similarity">
    <text evidence="1">Belongs to the DNA2/NAM7 helicase family.</text>
</comment>
<evidence type="ECO:0000256" key="1">
    <source>
        <dbReference type="ARBA" id="ARBA00007913"/>
    </source>
</evidence>
<dbReference type="Gene3D" id="3.30.870.10">
    <property type="entry name" value="Endonuclease Chain A"/>
    <property type="match status" value="1"/>
</dbReference>
<dbReference type="InterPro" id="IPR050534">
    <property type="entry name" value="Coronavir_polyprotein_1ab"/>
</dbReference>
<dbReference type="CDD" id="cd18808">
    <property type="entry name" value="SF1_C_Upf1"/>
    <property type="match status" value="1"/>
</dbReference>
<feature type="coiled-coil region" evidence="6">
    <location>
        <begin position="481"/>
        <end position="515"/>
    </location>
</feature>
<name>A0ABR9NDK7_9GAMM</name>
<dbReference type="PANTHER" id="PTHR43788:SF8">
    <property type="entry name" value="DNA-BINDING PROTEIN SMUBP-2"/>
    <property type="match status" value="1"/>
</dbReference>
<evidence type="ECO:0000256" key="4">
    <source>
        <dbReference type="ARBA" id="ARBA00022806"/>
    </source>
</evidence>
<evidence type="ECO:0000259" key="7">
    <source>
        <dbReference type="PROSITE" id="PS50035"/>
    </source>
</evidence>
<keyword evidence="5" id="KW-0067">ATP-binding</keyword>
<dbReference type="PANTHER" id="PTHR43788">
    <property type="entry name" value="DNA2/NAM7 HELICASE FAMILY MEMBER"/>
    <property type="match status" value="1"/>
</dbReference>
<evidence type="ECO:0000313" key="9">
    <source>
        <dbReference type="Proteomes" id="UP000619170"/>
    </source>
</evidence>
<dbReference type="Gene3D" id="3.40.50.300">
    <property type="entry name" value="P-loop containing nucleotide triphosphate hydrolases"/>
    <property type="match status" value="3"/>
</dbReference>
<dbReference type="Pfam" id="PF13087">
    <property type="entry name" value="AAA_12"/>
    <property type="match status" value="1"/>
</dbReference>
<keyword evidence="2" id="KW-0547">Nucleotide-binding</keyword>
<proteinExistence type="inferred from homology"/>
<evidence type="ECO:0000256" key="2">
    <source>
        <dbReference type="ARBA" id="ARBA00022741"/>
    </source>
</evidence>
<dbReference type="InterPro" id="IPR047187">
    <property type="entry name" value="SF1_C_Upf1"/>
</dbReference>